<keyword evidence="3 5" id="KW-1133">Transmembrane helix</keyword>
<feature type="transmembrane region" description="Helical" evidence="5">
    <location>
        <begin position="350"/>
        <end position="368"/>
    </location>
</feature>
<evidence type="ECO:0000256" key="2">
    <source>
        <dbReference type="ARBA" id="ARBA00022692"/>
    </source>
</evidence>
<feature type="transmembrane region" description="Helical" evidence="5">
    <location>
        <begin position="293"/>
        <end position="315"/>
    </location>
</feature>
<dbReference type="PANTHER" id="PTHR11785:SF512">
    <property type="entry name" value="SOBREMESA, ISOFORM B"/>
    <property type="match status" value="1"/>
</dbReference>
<dbReference type="InterPro" id="IPR050598">
    <property type="entry name" value="AminoAcid_Transporter"/>
</dbReference>
<reference evidence="6" key="1">
    <citation type="submission" date="2023-03" db="EMBL/GenBank/DDBJ databases">
        <authorList>
            <person name="Pearce D."/>
        </authorList>
    </citation>
    <scope>NUCLEOTIDE SEQUENCE</scope>
    <source>
        <strain evidence="6">Mc</strain>
    </source>
</reference>
<evidence type="ECO:0000256" key="1">
    <source>
        <dbReference type="ARBA" id="ARBA00004141"/>
    </source>
</evidence>
<evidence type="ECO:0000313" key="6">
    <source>
        <dbReference type="EMBL" id="CAI8750060.1"/>
    </source>
</evidence>
<feature type="transmembrane region" description="Helical" evidence="5">
    <location>
        <begin position="48"/>
        <end position="71"/>
    </location>
</feature>
<dbReference type="Pfam" id="PF13520">
    <property type="entry name" value="AA_permease_2"/>
    <property type="match status" value="1"/>
</dbReference>
<protein>
    <submittedName>
        <fullName evidence="6">Amino acid permease family protein</fullName>
    </submittedName>
</protein>
<gene>
    <name evidence="6" type="ORF">MCNOR_0634</name>
</gene>
<evidence type="ECO:0000256" key="4">
    <source>
        <dbReference type="ARBA" id="ARBA00023136"/>
    </source>
</evidence>
<feature type="transmembrane region" description="Helical" evidence="5">
    <location>
        <begin position="412"/>
        <end position="435"/>
    </location>
</feature>
<dbReference type="InterPro" id="IPR002293">
    <property type="entry name" value="AA/rel_permease1"/>
</dbReference>
<dbReference type="PIRSF" id="PIRSF006060">
    <property type="entry name" value="AA_transporter"/>
    <property type="match status" value="1"/>
</dbReference>
<accession>A0AA35XZ57</accession>
<dbReference type="RefSeq" id="WP_017364875.1">
    <property type="nucleotide sequence ID" value="NZ_OX458332.1"/>
</dbReference>
<dbReference type="EMBL" id="OX458332">
    <property type="protein sequence ID" value="CAI8750060.1"/>
    <property type="molecule type" value="Genomic_DNA"/>
</dbReference>
<proteinExistence type="predicted"/>
<keyword evidence="4 5" id="KW-0472">Membrane</keyword>
<keyword evidence="2 5" id="KW-0812">Transmembrane</keyword>
<comment type="subcellular location">
    <subcellularLocation>
        <location evidence="1">Membrane</location>
        <topology evidence="1">Multi-pass membrane protein</topology>
    </subcellularLocation>
</comment>
<sequence length="474" mass="50739">MPSPDRGPQELRRVLGWTSAGAIMAGSVIGTAIFLVPSTIVRELDSVGWTFFVWVLGGLLSLGGALSYAELGAAFPEAGGEYAFLRRAYGPLWGFLFGWQQVVIGKTGSIATIATGFALFLGFFVDGLQREWLHLSWGEVGCGVTGLQFVAMTAVASFSLINCFGVGRGGAVQSFLTVLKVAAIVALAVLVLGAGRGSWDHFRQAPEHPAWTTGWGAFAAALAAVLWAYDGWNNLTLVGSEIRDPDRTIPKVFLLGLLGVMGVYLLANLAYFYALPPEALKRSERVAQDVAQLVFGDFGGAAITAAAVVSTLAALNGSILSGARVSYAMARDGLFFSPLARLHPVHRTPVNALIVQASFASFLILLFGQDRAGFDRLFNYAVFGLWAFYGITALAVIVLRRTSPEVVRPYRVAGYPWVPLIFFAVAGLFCLGMIFQNPSETAIGLVFLLLGIPFYLYWCSGGKAEAHRKSSPGE</sequence>
<evidence type="ECO:0000256" key="5">
    <source>
        <dbReference type="SAM" id="Phobius"/>
    </source>
</evidence>
<dbReference type="AlphaFoldDB" id="A0AA35XZ57"/>
<feature type="transmembrane region" description="Helical" evidence="5">
    <location>
        <begin position="252"/>
        <end position="273"/>
    </location>
</feature>
<feature type="transmembrane region" description="Helical" evidence="5">
    <location>
        <begin position="441"/>
        <end position="459"/>
    </location>
</feature>
<feature type="transmembrane region" description="Helical" evidence="5">
    <location>
        <begin position="14"/>
        <end position="36"/>
    </location>
</feature>
<dbReference type="GO" id="GO:0015179">
    <property type="term" value="F:L-amino acid transmembrane transporter activity"/>
    <property type="evidence" value="ECO:0007669"/>
    <property type="project" value="TreeGrafter"/>
</dbReference>
<dbReference type="Proteomes" id="UP001158598">
    <property type="component" value="Chromosome"/>
</dbReference>
<feature type="transmembrane region" description="Helical" evidence="5">
    <location>
        <begin position="92"/>
        <end position="125"/>
    </location>
</feature>
<feature type="transmembrane region" description="Helical" evidence="5">
    <location>
        <begin position="380"/>
        <end position="400"/>
    </location>
</feature>
<dbReference type="GO" id="GO:0016020">
    <property type="term" value="C:membrane"/>
    <property type="evidence" value="ECO:0007669"/>
    <property type="project" value="UniProtKB-SubCell"/>
</dbReference>
<evidence type="ECO:0000256" key="3">
    <source>
        <dbReference type="ARBA" id="ARBA00022989"/>
    </source>
</evidence>
<dbReference type="Gene3D" id="1.20.1740.10">
    <property type="entry name" value="Amino acid/polyamine transporter I"/>
    <property type="match status" value="1"/>
</dbReference>
<feature type="transmembrane region" description="Helical" evidence="5">
    <location>
        <begin position="145"/>
        <end position="167"/>
    </location>
</feature>
<feature type="transmembrane region" description="Helical" evidence="5">
    <location>
        <begin position="174"/>
        <end position="194"/>
    </location>
</feature>
<name>A0AA35XZ57_METCP</name>
<organism evidence="6 7">
    <name type="scientific">Methylococcus capsulatus</name>
    <dbReference type="NCBI Taxonomy" id="414"/>
    <lineage>
        <taxon>Bacteria</taxon>
        <taxon>Pseudomonadati</taxon>
        <taxon>Pseudomonadota</taxon>
        <taxon>Gammaproteobacteria</taxon>
        <taxon>Methylococcales</taxon>
        <taxon>Methylococcaceae</taxon>
        <taxon>Methylococcus</taxon>
    </lineage>
</organism>
<feature type="transmembrane region" description="Helical" evidence="5">
    <location>
        <begin position="214"/>
        <end position="232"/>
    </location>
</feature>
<evidence type="ECO:0000313" key="7">
    <source>
        <dbReference type="Proteomes" id="UP001158598"/>
    </source>
</evidence>
<dbReference type="PANTHER" id="PTHR11785">
    <property type="entry name" value="AMINO ACID TRANSPORTER"/>
    <property type="match status" value="1"/>
</dbReference>